<sequence length="140" mass="15350">MTTATVRRRPSNAQLKALAIAAAGRAQYGSEYPARDRHAAARGRHSALKTFLVDGHDIYGAEHATWQSLEERGWITVRHDLLPTTTVPAKTVERTSITGEKTTYTIPEHPEPTDPGWRAVVEITPAGAELLARYTPPAAR</sequence>
<proteinExistence type="predicted"/>
<comment type="caution">
    <text evidence="1">The sequence shown here is derived from an EMBL/GenBank/DDBJ whole genome shotgun (WGS) entry which is preliminary data.</text>
</comment>
<name>A0A2A2ZN65_MYCAV</name>
<gene>
    <name evidence="1" type="ORF">CKJ66_04655</name>
</gene>
<reference evidence="1 2" key="1">
    <citation type="submission" date="2017-08" db="EMBL/GenBank/DDBJ databases">
        <title>Phylogenetic analysis of Mycobacterium avium complex whole genomes.</title>
        <authorList>
            <person name="Caverly L.J."/>
            <person name="Spilker T."/>
            <person name="Lipuma J."/>
        </authorList>
    </citation>
    <scope>NUCLEOTIDE SEQUENCE [LARGE SCALE GENOMIC DNA]</scope>
    <source>
        <strain evidence="1 2">FLAC0165</strain>
    </source>
</reference>
<protein>
    <submittedName>
        <fullName evidence="1">Uncharacterized protein</fullName>
    </submittedName>
</protein>
<dbReference type="AlphaFoldDB" id="A0A2A2ZN65"/>
<evidence type="ECO:0000313" key="2">
    <source>
        <dbReference type="Proteomes" id="UP000217768"/>
    </source>
</evidence>
<dbReference type="RefSeq" id="WP_095794994.1">
    <property type="nucleotide sequence ID" value="NZ_NSFD01000005.1"/>
</dbReference>
<accession>A0A2A2ZN65</accession>
<dbReference type="Proteomes" id="UP000217768">
    <property type="component" value="Unassembled WGS sequence"/>
</dbReference>
<evidence type="ECO:0000313" key="1">
    <source>
        <dbReference type="EMBL" id="PBA27899.1"/>
    </source>
</evidence>
<organism evidence="1 2">
    <name type="scientific">Mycobacterium avium</name>
    <dbReference type="NCBI Taxonomy" id="1764"/>
    <lineage>
        <taxon>Bacteria</taxon>
        <taxon>Bacillati</taxon>
        <taxon>Actinomycetota</taxon>
        <taxon>Actinomycetes</taxon>
        <taxon>Mycobacteriales</taxon>
        <taxon>Mycobacteriaceae</taxon>
        <taxon>Mycobacterium</taxon>
        <taxon>Mycobacterium avium complex (MAC)</taxon>
    </lineage>
</organism>
<dbReference type="EMBL" id="NSFD01000005">
    <property type="protein sequence ID" value="PBA27899.1"/>
    <property type="molecule type" value="Genomic_DNA"/>
</dbReference>